<reference evidence="1 2" key="1">
    <citation type="submission" date="2019-01" db="EMBL/GenBank/DDBJ databases">
        <title>A chromosome-scale genome assembly of the yellow perch, Perca flavescens.</title>
        <authorList>
            <person name="Feron R."/>
            <person name="Morvezen R."/>
            <person name="Bestin A."/>
            <person name="Haffray P."/>
            <person name="Klopp C."/>
            <person name="Zahm M."/>
            <person name="Cabau C."/>
            <person name="Roques C."/>
            <person name="Donnadieu C."/>
            <person name="Bouchez O."/>
            <person name="Christie M."/>
            <person name="Larson W."/>
            <person name="Guiguen Y."/>
        </authorList>
    </citation>
    <scope>NUCLEOTIDE SEQUENCE [LARGE SCALE GENOMIC DNA]</scope>
    <source>
        <strain evidence="1">YP-PL-M2</strain>
        <tissue evidence="1">Blood</tissue>
    </source>
</reference>
<sequence>MTSELRAYERTVGRTVLGGGVLLAQRPCQLQQFAITRPGDQLQPTRFNRPSAWFISVSTDLMQSDGLKTFHGPTCGPDEVAGCYLLCQ</sequence>
<protein>
    <submittedName>
        <fullName evidence="1">Uncharacterized protein</fullName>
    </submittedName>
</protein>
<evidence type="ECO:0000313" key="1">
    <source>
        <dbReference type="EMBL" id="TDH10442.1"/>
    </source>
</evidence>
<proteinExistence type="predicted"/>
<accession>A0A484D5G6</accession>
<gene>
    <name evidence="1" type="ORF">EPR50_G00074650</name>
</gene>
<evidence type="ECO:0000313" key="2">
    <source>
        <dbReference type="Proteomes" id="UP000295070"/>
    </source>
</evidence>
<dbReference type="EMBL" id="SCKG01000007">
    <property type="protein sequence ID" value="TDH10442.1"/>
    <property type="molecule type" value="Genomic_DNA"/>
</dbReference>
<keyword evidence="2" id="KW-1185">Reference proteome</keyword>
<organism evidence="1 2">
    <name type="scientific">Perca flavescens</name>
    <name type="common">American yellow perch</name>
    <name type="synonym">Morone flavescens</name>
    <dbReference type="NCBI Taxonomy" id="8167"/>
    <lineage>
        <taxon>Eukaryota</taxon>
        <taxon>Metazoa</taxon>
        <taxon>Chordata</taxon>
        <taxon>Craniata</taxon>
        <taxon>Vertebrata</taxon>
        <taxon>Euteleostomi</taxon>
        <taxon>Actinopterygii</taxon>
        <taxon>Neopterygii</taxon>
        <taxon>Teleostei</taxon>
        <taxon>Neoteleostei</taxon>
        <taxon>Acanthomorphata</taxon>
        <taxon>Eupercaria</taxon>
        <taxon>Perciformes</taxon>
        <taxon>Percoidei</taxon>
        <taxon>Percidae</taxon>
        <taxon>Percinae</taxon>
        <taxon>Perca</taxon>
    </lineage>
</organism>
<dbReference type="Proteomes" id="UP000295070">
    <property type="component" value="Chromosome 7"/>
</dbReference>
<comment type="caution">
    <text evidence="1">The sequence shown here is derived from an EMBL/GenBank/DDBJ whole genome shotgun (WGS) entry which is preliminary data.</text>
</comment>
<name>A0A484D5G6_PERFV</name>
<dbReference type="AlphaFoldDB" id="A0A484D5G6"/>